<dbReference type="EMBL" id="JH658816">
    <property type="protein sequence ID" value="EXL83034.1"/>
    <property type="molecule type" value="Genomic_DNA"/>
</dbReference>
<dbReference type="Proteomes" id="UP000030676">
    <property type="component" value="Unassembled WGS sequence"/>
</dbReference>
<dbReference type="HOGENOM" id="CLU_2722337_0_0_1"/>
<accession>X0JDA2</accession>
<reference evidence="1" key="1">
    <citation type="submission" date="2011-11" db="EMBL/GenBank/DDBJ databases">
        <title>The Genome Sequence of Fusarium oxysporum PHW808.</title>
        <authorList>
            <consortium name="The Broad Institute Genome Sequencing Platform"/>
            <person name="Ma L.-J."/>
            <person name="Gale L.R."/>
            <person name="Schwartz D.C."/>
            <person name="Zhou S."/>
            <person name="Corby-Kistler H."/>
            <person name="Young S.K."/>
            <person name="Zeng Q."/>
            <person name="Gargeya S."/>
            <person name="Fitzgerald M."/>
            <person name="Haas B."/>
            <person name="Abouelleil A."/>
            <person name="Alvarado L."/>
            <person name="Arachchi H.M."/>
            <person name="Berlin A."/>
            <person name="Brown A."/>
            <person name="Chapman S.B."/>
            <person name="Chen Z."/>
            <person name="Dunbar C."/>
            <person name="Freedman E."/>
            <person name="Gearin G."/>
            <person name="Goldberg J."/>
            <person name="Griggs A."/>
            <person name="Gujja S."/>
            <person name="Heiman D."/>
            <person name="Howarth C."/>
            <person name="Larson L."/>
            <person name="Lui A."/>
            <person name="MacDonald P.J.P."/>
            <person name="Montmayeur A."/>
            <person name="Murphy C."/>
            <person name="Neiman D."/>
            <person name="Pearson M."/>
            <person name="Priest M."/>
            <person name="Roberts A."/>
            <person name="Saif S."/>
            <person name="Shea T."/>
            <person name="Shenoy N."/>
            <person name="Sisk P."/>
            <person name="Stolte C."/>
            <person name="Sykes S."/>
            <person name="Wortman J."/>
            <person name="Nusbaum C."/>
            <person name="Birren B."/>
        </authorList>
    </citation>
    <scope>NUCLEOTIDE SEQUENCE [LARGE SCALE GENOMIC DNA]</scope>
    <source>
        <strain evidence="1">54008</strain>
    </source>
</reference>
<dbReference type="AlphaFoldDB" id="X0JDA2"/>
<sequence length="72" mass="8231">MISKDFSNVVKLLNDGGSCHITTKAQWCLKWLSRIFTHRAKGAETSHDALHFLNTTVTIDSQLQRQWNDAMN</sequence>
<gene>
    <name evidence="1" type="ORF">FOPG_04064</name>
</gene>
<name>X0JDA2_FUSOX</name>
<organism evidence="1">
    <name type="scientific">Fusarium oxysporum f. sp. conglutinans race 2 54008</name>
    <dbReference type="NCBI Taxonomy" id="1089457"/>
    <lineage>
        <taxon>Eukaryota</taxon>
        <taxon>Fungi</taxon>
        <taxon>Dikarya</taxon>
        <taxon>Ascomycota</taxon>
        <taxon>Pezizomycotina</taxon>
        <taxon>Sordariomycetes</taxon>
        <taxon>Hypocreomycetidae</taxon>
        <taxon>Hypocreales</taxon>
        <taxon>Nectriaceae</taxon>
        <taxon>Fusarium</taxon>
        <taxon>Fusarium oxysporum species complex</taxon>
    </lineage>
</organism>
<evidence type="ECO:0000313" key="1">
    <source>
        <dbReference type="EMBL" id="EXL83034.1"/>
    </source>
</evidence>
<reference evidence="1" key="2">
    <citation type="submission" date="2012-05" db="EMBL/GenBank/DDBJ databases">
        <title>The Genome Annotation of Fusarium oxysporum PHW808.</title>
        <authorList>
            <consortium name="The Broad Institute Genomics Platform"/>
            <person name="Ma L.-J."/>
            <person name="Corby-Kistler H."/>
            <person name="Broz K."/>
            <person name="Gale L.R."/>
            <person name="Jonkers W."/>
            <person name="O'Donnell K."/>
            <person name="Ploetz R."/>
            <person name="Steinberg C."/>
            <person name="Schwartz D.C."/>
            <person name="VanEtten H."/>
            <person name="Zhou S."/>
            <person name="Young S.K."/>
            <person name="Zeng Q."/>
            <person name="Gargeya S."/>
            <person name="Fitzgerald M."/>
            <person name="Abouelleil A."/>
            <person name="Alvarado L."/>
            <person name="Chapman S.B."/>
            <person name="Gainer-Dewar J."/>
            <person name="Goldberg J."/>
            <person name="Griggs A."/>
            <person name="Gujja S."/>
            <person name="Hansen M."/>
            <person name="Howarth C."/>
            <person name="Imamovic A."/>
            <person name="Ireland A."/>
            <person name="Larimer J."/>
            <person name="McCowan C."/>
            <person name="Murphy C."/>
            <person name="Pearson M."/>
            <person name="Poon T.W."/>
            <person name="Priest M."/>
            <person name="Roberts A."/>
            <person name="Saif S."/>
            <person name="Shea T."/>
            <person name="Sykes S."/>
            <person name="Wortman J."/>
            <person name="Nusbaum C."/>
            <person name="Birren B."/>
        </authorList>
    </citation>
    <scope>NUCLEOTIDE SEQUENCE</scope>
    <source>
        <strain evidence="1">54008</strain>
    </source>
</reference>
<protein>
    <submittedName>
        <fullName evidence="1">Uncharacterized protein</fullName>
    </submittedName>
</protein>
<proteinExistence type="predicted"/>